<evidence type="ECO:0000256" key="2">
    <source>
        <dbReference type="ARBA" id="ARBA00023125"/>
    </source>
</evidence>
<keyword evidence="3" id="KW-0804">Transcription</keyword>
<protein>
    <submittedName>
        <fullName evidence="5">HTH-type transcriptional regulator eutR</fullName>
    </submittedName>
</protein>
<accession>R9PKI6</accession>
<dbReference type="InterPro" id="IPR018060">
    <property type="entry name" value="HTH_AraC"/>
</dbReference>
<comment type="caution">
    <text evidence="5">The sequence shown here is derived from an EMBL/GenBank/DDBJ whole genome shotgun (WGS) entry which is preliminary data.</text>
</comment>
<dbReference type="Pfam" id="PF12833">
    <property type="entry name" value="HTH_18"/>
    <property type="match status" value="1"/>
</dbReference>
<keyword evidence="6" id="KW-1185">Reference proteome</keyword>
<dbReference type="AlphaFoldDB" id="R9PKI6"/>
<feature type="domain" description="HTH araC/xylS-type" evidence="4">
    <location>
        <begin position="215"/>
        <end position="316"/>
    </location>
</feature>
<dbReference type="Proteomes" id="UP000014461">
    <property type="component" value="Unassembled WGS sequence"/>
</dbReference>
<dbReference type="InterPro" id="IPR009057">
    <property type="entry name" value="Homeodomain-like_sf"/>
</dbReference>
<sequence>MVTNTQTNGDSLLCTIHSNDANHQAANLVNWQQEFDQLSKGRFVGQINEINFPNIHVFREDTNQELRQQCRVEEGGLWIGFSSNQKTCRINNQTTRHSQFLCRPGSLDFELLTPEHFSIYGLVLHKSLFSQLEEQQDDPNIGLSFDSLWLDNIPANTLQTFQQYLSQLLQTEGSRWSSNTQALILEDAALNLLSQAQKPALVSAPALHQRQRIMQRVKTYLTESRLKNPITISELCAAVHVSRRTLQYTFSQCCDMTPKQYIQIIRLNQVRRALLHCQHQQTIAEVALDYGFFHLGQFCRDYKRLFCETPSETRRREFA</sequence>
<keyword evidence="2" id="KW-0238">DNA-binding</keyword>
<evidence type="ECO:0000259" key="4">
    <source>
        <dbReference type="PROSITE" id="PS01124"/>
    </source>
</evidence>
<keyword evidence="1" id="KW-0805">Transcription regulation</keyword>
<evidence type="ECO:0000256" key="3">
    <source>
        <dbReference type="ARBA" id="ARBA00023163"/>
    </source>
</evidence>
<dbReference type="PANTHER" id="PTHR46796">
    <property type="entry name" value="HTH-TYPE TRANSCRIPTIONAL ACTIVATOR RHAS-RELATED"/>
    <property type="match status" value="1"/>
</dbReference>
<dbReference type="SMART" id="SM00342">
    <property type="entry name" value="HTH_ARAC"/>
    <property type="match status" value="1"/>
</dbReference>
<organism evidence="5 6">
    <name type="scientific">Agarivorans albus MKT 106</name>
    <dbReference type="NCBI Taxonomy" id="1331007"/>
    <lineage>
        <taxon>Bacteria</taxon>
        <taxon>Pseudomonadati</taxon>
        <taxon>Pseudomonadota</taxon>
        <taxon>Gammaproteobacteria</taxon>
        <taxon>Alteromonadales</taxon>
        <taxon>Alteromonadaceae</taxon>
        <taxon>Agarivorans</taxon>
    </lineage>
</organism>
<dbReference type="RefSeq" id="WP_016401541.1">
    <property type="nucleotide sequence ID" value="NZ_BARX01000010.1"/>
</dbReference>
<proteinExistence type="predicted"/>
<dbReference type="PROSITE" id="PS01124">
    <property type="entry name" value="HTH_ARAC_FAMILY_2"/>
    <property type="match status" value="1"/>
</dbReference>
<gene>
    <name evidence="5" type="ORF">AALB_1853</name>
</gene>
<evidence type="ECO:0000313" key="6">
    <source>
        <dbReference type="Proteomes" id="UP000014461"/>
    </source>
</evidence>
<evidence type="ECO:0000313" key="5">
    <source>
        <dbReference type="EMBL" id="GAD01773.1"/>
    </source>
</evidence>
<dbReference type="EMBL" id="BARX01000010">
    <property type="protein sequence ID" value="GAD01773.1"/>
    <property type="molecule type" value="Genomic_DNA"/>
</dbReference>
<dbReference type="STRING" id="1331007.AALB_1853"/>
<dbReference type="InterPro" id="IPR050204">
    <property type="entry name" value="AraC_XylS_family_regulators"/>
</dbReference>
<reference evidence="5" key="1">
    <citation type="journal article" date="2013" name="Genome Announc.">
        <title>Draft Genome Sequence of Agarivorans albus Strain MKT 106T, an Agarolytic Marine Bacterium.</title>
        <authorList>
            <person name="Yasuike M."/>
            <person name="Nakamura Y."/>
            <person name="Kai W."/>
            <person name="Fujiwara A."/>
            <person name="Fukui Y."/>
            <person name="Satomi M."/>
            <person name="Sano M."/>
        </authorList>
    </citation>
    <scope>NUCLEOTIDE SEQUENCE [LARGE SCALE GENOMIC DNA]</scope>
</reference>
<name>R9PKI6_AGAAL</name>
<dbReference type="Gene3D" id="1.10.10.60">
    <property type="entry name" value="Homeodomain-like"/>
    <property type="match status" value="1"/>
</dbReference>
<dbReference type="GO" id="GO:0043565">
    <property type="term" value="F:sequence-specific DNA binding"/>
    <property type="evidence" value="ECO:0007669"/>
    <property type="project" value="InterPro"/>
</dbReference>
<dbReference type="GO" id="GO:0003700">
    <property type="term" value="F:DNA-binding transcription factor activity"/>
    <property type="evidence" value="ECO:0007669"/>
    <property type="project" value="InterPro"/>
</dbReference>
<dbReference type="PANTHER" id="PTHR46796:SF12">
    <property type="entry name" value="HTH-TYPE DNA-BINDING TRANSCRIPTIONAL ACTIVATOR EUTR"/>
    <property type="match status" value="1"/>
</dbReference>
<dbReference type="OrthoDB" id="6003540at2"/>
<dbReference type="SUPFAM" id="SSF46689">
    <property type="entry name" value="Homeodomain-like"/>
    <property type="match status" value="2"/>
</dbReference>
<evidence type="ECO:0000256" key="1">
    <source>
        <dbReference type="ARBA" id="ARBA00023015"/>
    </source>
</evidence>